<reference evidence="1" key="1">
    <citation type="submission" date="2018-11" db="EMBL/GenBank/DDBJ databases">
        <authorList>
            <consortium name="Pathogen Informatics"/>
        </authorList>
    </citation>
    <scope>NUCLEOTIDE SEQUENCE</scope>
</reference>
<accession>A0A3S5BRX8</accession>
<evidence type="ECO:0000313" key="1">
    <source>
        <dbReference type="EMBL" id="VEL15524.1"/>
    </source>
</evidence>
<gene>
    <name evidence="1" type="ORF">PXEA_LOCUS8964</name>
</gene>
<organism evidence="1 2">
    <name type="scientific">Protopolystoma xenopodis</name>
    <dbReference type="NCBI Taxonomy" id="117903"/>
    <lineage>
        <taxon>Eukaryota</taxon>
        <taxon>Metazoa</taxon>
        <taxon>Spiralia</taxon>
        <taxon>Lophotrochozoa</taxon>
        <taxon>Platyhelminthes</taxon>
        <taxon>Monogenea</taxon>
        <taxon>Polyopisthocotylea</taxon>
        <taxon>Polystomatidea</taxon>
        <taxon>Polystomatidae</taxon>
        <taxon>Protopolystoma</taxon>
    </lineage>
</organism>
<proteinExistence type="predicted"/>
<dbReference type="EMBL" id="CAAALY010024901">
    <property type="protein sequence ID" value="VEL15524.1"/>
    <property type="molecule type" value="Genomic_DNA"/>
</dbReference>
<name>A0A3S5BRX8_9PLAT</name>
<dbReference type="AlphaFoldDB" id="A0A3S5BRX8"/>
<evidence type="ECO:0000313" key="2">
    <source>
        <dbReference type="Proteomes" id="UP000784294"/>
    </source>
</evidence>
<protein>
    <submittedName>
        <fullName evidence="1">Uncharacterized protein</fullName>
    </submittedName>
</protein>
<keyword evidence="2" id="KW-1185">Reference proteome</keyword>
<sequence length="227" mass="25286">MLLTDDYNDSPDSSCLGHEILVDLPCALYDAIVLDDPPPDFLQSDGEDDQPVHNVDIDDTDAALDALCVFDNIDDPSAAEFVEPDEEIVQSMIADSANEELLLQESTLELCEDHREEIILSSLSIYDSLENAARDEIPDATLEANDLNQLIEDSADYPPSTSEEFITQSFDHLSSRMRGQFLTPLFPTIAPPDEDILSSLFTFDRSLPGMHKVTYISLLLFNLDIKK</sequence>
<comment type="caution">
    <text evidence="1">The sequence shown here is derived from an EMBL/GenBank/DDBJ whole genome shotgun (WGS) entry which is preliminary data.</text>
</comment>
<dbReference type="Proteomes" id="UP000784294">
    <property type="component" value="Unassembled WGS sequence"/>
</dbReference>